<dbReference type="SUPFAM" id="SSF54534">
    <property type="entry name" value="FKBP-like"/>
    <property type="match status" value="1"/>
</dbReference>
<sequence length="297" mass="34134">MSKRLLWGMIVILIITNIASILILSNKSVLRDAESGEKLPKEVAIVGDKSIKANQWIQSLQGEYGEEHLKKLINQEVVFQLAEQNDLSMDDKFLQRELAVIQSAAGLLSEEELEQKREQWETTIRYQAYLRDLLTQNIGIDENELNEAYQDKPDQYDFAKSYQLSQIMVEDSQTANQIVSELENGASFANLAREYSIDLHTKNKGGYLGYFPEDNTYLPDIYFNTAENMETNTYSQPFEISDGTVILYLHQELPSIDLEYEDVKNELRREIAMDKIGHEVSAEQLWGEVGVKWIYGD</sequence>
<evidence type="ECO:0000256" key="5">
    <source>
        <dbReference type="ARBA" id="ARBA00023235"/>
    </source>
</evidence>
<dbReference type="GO" id="GO:0003755">
    <property type="term" value="F:peptidyl-prolyl cis-trans isomerase activity"/>
    <property type="evidence" value="ECO:0007669"/>
    <property type="project" value="UniProtKB-KW"/>
</dbReference>
<evidence type="ECO:0000256" key="3">
    <source>
        <dbReference type="ARBA" id="ARBA00022729"/>
    </source>
</evidence>
<dbReference type="EC" id="5.2.1.8" evidence="2"/>
<keyword evidence="3" id="KW-0732">Signal</keyword>
<dbReference type="RefSeq" id="WP_153730068.1">
    <property type="nucleotide sequence ID" value="NZ_WJNH01000017.1"/>
</dbReference>
<dbReference type="InterPro" id="IPR023058">
    <property type="entry name" value="PPIase_PpiC_CS"/>
</dbReference>
<dbReference type="AlphaFoldDB" id="A0A6G1XBA8"/>
<evidence type="ECO:0000313" key="9">
    <source>
        <dbReference type="EMBL" id="MRG88195.1"/>
    </source>
</evidence>
<dbReference type="InterPro" id="IPR046357">
    <property type="entry name" value="PPIase_dom_sf"/>
</dbReference>
<dbReference type="PANTHER" id="PTHR47245">
    <property type="entry name" value="PEPTIDYLPROLYL ISOMERASE"/>
    <property type="match status" value="1"/>
</dbReference>
<comment type="caution">
    <text evidence="9">The sequence shown here is derived from an EMBL/GenBank/DDBJ whole genome shotgun (WGS) entry which is preliminary data.</text>
</comment>
<proteinExistence type="predicted"/>
<keyword evidence="7" id="KW-0812">Transmembrane</keyword>
<dbReference type="PROSITE" id="PS50198">
    <property type="entry name" value="PPIC_PPIASE_2"/>
    <property type="match status" value="1"/>
</dbReference>
<evidence type="ECO:0000256" key="2">
    <source>
        <dbReference type="ARBA" id="ARBA00013194"/>
    </source>
</evidence>
<keyword evidence="10" id="KW-1185">Reference proteome</keyword>
<evidence type="ECO:0000256" key="1">
    <source>
        <dbReference type="ARBA" id="ARBA00000971"/>
    </source>
</evidence>
<dbReference type="PANTHER" id="PTHR47245:SF1">
    <property type="entry name" value="FOLDASE PROTEIN PRSA"/>
    <property type="match status" value="1"/>
</dbReference>
<keyword evidence="4 6" id="KW-0697">Rotamase</keyword>
<dbReference type="InterPro" id="IPR027304">
    <property type="entry name" value="Trigger_fact/SurA_dom_sf"/>
</dbReference>
<dbReference type="Gene3D" id="3.10.50.40">
    <property type="match status" value="1"/>
</dbReference>
<keyword evidence="7" id="KW-1133">Transmembrane helix</keyword>
<keyword evidence="5 6" id="KW-0413">Isomerase</keyword>
<organism evidence="9 10">
    <name type="scientific">Salinibacillus xinjiangensis</name>
    <dbReference type="NCBI Taxonomy" id="1229268"/>
    <lineage>
        <taxon>Bacteria</taxon>
        <taxon>Bacillati</taxon>
        <taxon>Bacillota</taxon>
        <taxon>Bacilli</taxon>
        <taxon>Bacillales</taxon>
        <taxon>Bacillaceae</taxon>
        <taxon>Salinibacillus</taxon>
    </lineage>
</organism>
<dbReference type="EMBL" id="WJNH01000017">
    <property type="protein sequence ID" value="MRG88195.1"/>
    <property type="molecule type" value="Genomic_DNA"/>
</dbReference>
<reference evidence="9 10" key="1">
    <citation type="submission" date="2019-11" db="EMBL/GenBank/DDBJ databases">
        <authorList>
            <person name="Li J."/>
        </authorList>
    </citation>
    <scope>NUCLEOTIDE SEQUENCE [LARGE SCALE GENOMIC DNA]</scope>
    <source>
        <strain evidence="9 10">J4</strain>
    </source>
</reference>
<evidence type="ECO:0000256" key="6">
    <source>
        <dbReference type="PROSITE-ProRule" id="PRU00278"/>
    </source>
</evidence>
<evidence type="ECO:0000256" key="7">
    <source>
        <dbReference type="SAM" id="Phobius"/>
    </source>
</evidence>
<protein>
    <recommendedName>
        <fullName evidence="2">peptidylprolyl isomerase</fullName>
        <ecNumber evidence="2">5.2.1.8</ecNumber>
    </recommendedName>
</protein>
<dbReference type="Pfam" id="PF13145">
    <property type="entry name" value="Rotamase_2"/>
    <property type="match status" value="1"/>
</dbReference>
<name>A0A6G1XBA8_9BACI</name>
<comment type="catalytic activity">
    <reaction evidence="1">
        <text>[protein]-peptidylproline (omega=180) = [protein]-peptidylproline (omega=0)</text>
        <dbReference type="Rhea" id="RHEA:16237"/>
        <dbReference type="Rhea" id="RHEA-COMP:10747"/>
        <dbReference type="Rhea" id="RHEA-COMP:10748"/>
        <dbReference type="ChEBI" id="CHEBI:83833"/>
        <dbReference type="ChEBI" id="CHEBI:83834"/>
        <dbReference type="EC" id="5.2.1.8"/>
    </reaction>
</comment>
<dbReference type="InterPro" id="IPR050245">
    <property type="entry name" value="PrsA_foldase"/>
</dbReference>
<dbReference type="InterPro" id="IPR000297">
    <property type="entry name" value="PPIase_PpiC"/>
</dbReference>
<dbReference type="Proteomes" id="UP000480185">
    <property type="component" value="Unassembled WGS sequence"/>
</dbReference>
<accession>A0A6G1XBA8</accession>
<dbReference type="PROSITE" id="PS01096">
    <property type="entry name" value="PPIC_PPIASE_1"/>
    <property type="match status" value="1"/>
</dbReference>
<gene>
    <name evidence="9" type="ORF">GH754_18225</name>
</gene>
<keyword evidence="7" id="KW-0472">Membrane</keyword>
<dbReference type="SUPFAM" id="SSF109998">
    <property type="entry name" value="Triger factor/SurA peptide-binding domain-like"/>
    <property type="match status" value="1"/>
</dbReference>
<evidence type="ECO:0000259" key="8">
    <source>
        <dbReference type="PROSITE" id="PS50198"/>
    </source>
</evidence>
<dbReference type="OrthoDB" id="2677468at2"/>
<feature type="domain" description="PpiC" evidence="8">
    <location>
        <begin position="159"/>
        <end position="251"/>
    </location>
</feature>
<feature type="transmembrane region" description="Helical" evidence="7">
    <location>
        <begin position="6"/>
        <end position="24"/>
    </location>
</feature>
<evidence type="ECO:0000313" key="10">
    <source>
        <dbReference type="Proteomes" id="UP000480185"/>
    </source>
</evidence>
<evidence type="ECO:0000256" key="4">
    <source>
        <dbReference type="ARBA" id="ARBA00023110"/>
    </source>
</evidence>